<keyword evidence="4 7" id="KW-0732">Signal</keyword>
<dbReference type="GO" id="GO:0005886">
    <property type="term" value="C:plasma membrane"/>
    <property type="evidence" value="ECO:0007669"/>
    <property type="project" value="UniProtKB-SubCell"/>
</dbReference>
<dbReference type="EMBL" id="CP014699">
    <property type="protein sequence ID" value="AND79382.1"/>
    <property type="molecule type" value="Genomic_DNA"/>
</dbReference>
<dbReference type="AlphaFoldDB" id="A0A172Q7I5"/>
<keyword evidence="10" id="KW-1185">Reference proteome</keyword>
<sequence length="355" mass="37677">MSMNKKIVGLGLIAVASLALAACQRSSSNSSSDNDTKVAIVTDTGGVDDKSFNQSAWEGLQEWGKENKLEKDSSYTYFQSDSEADYATNLDSAVSNGYNLIFGIGYKLHSAVEKAAQENEDVNYVIIDDTITDQDNVTSVLFADNEGAYLAGIAAAMQSKTGKVGFIGGVESDTITRFETGFKEGVASVDDSIEVQVKYVGSYSDSANAKTIAATMYTNGADVIYHAAGGAGTGVFSEAKEINEKLAADSDEKVWVIGVDRDQSSEGKYTSSDNQESNFILTSTIKEVGTVVKNISNEQLKGEKFEGGKITTYGLSDGGVDIVTDNLSDNIKSAVEEAKQQIIDGKITVADGVDN</sequence>
<keyword evidence="6" id="KW-0449">Lipoprotein</keyword>
<name>A0A172Q7I5_9STRE</name>
<evidence type="ECO:0000256" key="6">
    <source>
        <dbReference type="ARBA" id="ARBA00023288"/>
    </source>
</evidence>
<reference evidence="10" key="2">
    <citation type="submission" date="2016-03" db="EMBL/GenBank/DDBJ databases">
        <title>Streptococcus antelopensis sp. nov., isolated from the feces of the Tibetan antelope (Pantholops hodgsonii) in Hoh Xil National Nature Reserve, Qinghai, China.</title>
        <authorList>
            <person name="Bai X."/>
        </authorList>
    </citation>
    <scope>NUCLEOTIDE SEQUENCE [LARGE SCALE GENOMIC DNA]</scope>
    <source>
        <strain evidence="10">TA 26</strain>
    </source>
</reference>
<protein>
    <recommendedName>
        <fullName evidence="8">ABC transporter substrate-binding protein PnrA-like domain-containing protein</fullName>
    </recommendedName>
</protein>
<dbReference type="Proteomes" id="UP000077317">
    <property type="component" value="Chromosome"/>
</dbReference>
<dbReference type="PANTHER" id="PTHR34296">
    <property type="entry name" value="TRANSCRIPTIONAL ACTIVATOR PROTEIN MED"/>
    <property type="match status" value="1"/>
</dbReference>
<proteinExistence type="inferred from homology"/>
<reference evidence="9 10" key="1">
    <citation type="journal article" date="2016" name="Int. J. Syst. Evol. Microbiol.">
        <title>Streptococcuspantholopis sp. nov., isolated from faeces of the Tibetan antelope (Pantholops hodgsonii).</title>
        <authorList>
            <person name="Bai X."/>
            <person name="Xiong Y."/>
            <person name="Lu S."/>
            <person name="Jin D."/>
            <person name="Lai X."/>
            <person name="Yang J."/>
            <person name="Niu L."/>
            <person name="Hu S."/>
            <person name="Meng X."/>
            <person name="Pu J."/>
            <person name="Ye C."/>
            <person name="Xu J."/>
        </authorList>
    </citation>
    <scope>NUCLEOTIDE SEQUENCE [LARGE SCALE GENOMIC DNA]</scope>
    <source>
        <strain evidence="9 10">TA 26</strain>
    </source>
</reference>
<feature type="signal peptide" evidence="7">
    <location>
        <begin position="1"/>
        <end position="21"/>
    </location>
</feature>
<keyword evidence="3" id="KW-1003">Cell membrane</keyword>
<dbReference type="InterPro" id="IPR050957">
    <property type="entry name" value="BMP_lipoprotein"/>
</dbReference>
<dbReference type="SUPFAM" id="SSF53822">
    <property type="entry name" value="Periplasmic binding protein-like I"/>
    <property type="match status" value="1"/>
</dbReference>
<dbReference type="InterPro" id="IPR028082">
    <property type="entry name" value="Peripla_BP_I"/>
</dbReference>
<feature type="chain" id="PRO_5007999658" description="ABC transporter substrate-binding protein PnrA-like domain-containing protein" evidence="7">
    <location>
        <begin position="22"/>
        <end position="355"/>
    </location>
</feature>
<dbReference type="CDD" id="cd06354">
    <property type="entry name" value="PBP1_PrnA-like"/>
    <property type="match status" value="1"/>
</dbReference>
<keyword evidence="5" id="KW-0472">Membrane</keyword>
<evidence type="ECO:0000256" key="5">
    <source>
        <dbReference type="ARBA" id="ARBA00023136"/>
    </source>
</evidence>
<dbReference type="Gene3D" id="3.40.50.2300">
    <property type="match status" value="2"/>
</dbReference>
<dbReference type="STRING" id="1811193.A0O21_04715"/>
<evidence type="ECO:0000313" key="10">
    <source>
        <dbReference type="Proteomes" id="UP000077317"/>
    </source>
</evidence>
<dbReference type="PROSITE" id="PS51257">
    <property type="entry name" value="PROKAR_LIPOPROTEIN"/>
    <property type="match status" value="1"/>
</dbReference>
<gene>
    <name evidence="9" type="ORF">A0O21_04715</name>
</gene>
<evidence type="ECO:0000256" key="1">
    <source>
        <dbReference type="ARBA" id="ARBA00004193"/>
    </source>
</evidence>
<evidence type="ECO:0000256" key="4">
    <source>
        <dbReference type="ARBA" id="ARBA00022729"/>
    </source>
</evidence>
<comment type="similarity">
    <text evidence="2">Belongs to the BMP lipoprotein family.</text>
</comment>
<organism evidence="9 10">
    <name type="scientific">Streptococcus pantholopis</name>
    <dbReference type="NCBI Taxonomy" id="1811193"/>
    <lineage>
        <taxon>Bacteria</taxon>
        <taxon>Bacillati</taxon>
        <taxon>Bacillota</taxon>
        <taxon>Bacilli</taxon>
        <taxon>Lactobacillales</taxon>
        <taxon>Streptococcaceae</taxon>
        <taxon>Streptococcus</taxon>
    </lineage>
</organism>
<evidence type="ECO:0000256" key="7">
    <source>
        <dbReference type="SAM" id="SignalP"/>
    </source>
</evidence>
<comment type="subcellular location">
    <subcellularLocation>
        <location evidence="1">Cell membrane</location>
        <topology evidence="1">Lipid-anchor</topology>
    </subcellularLocation>
</comment>
<feature type="domain" description="ABC transporter substrate-binding protein PnrA-like" evidence="8">
    <location>
        <begin position="38"/>
        <end position="349"/>
    </location>
</feature>
<dbReference type="PANTHER" id="PTHR34296:SF2">
    <property type="entry name" value="ABC TRANSPORTER GUANOSINE-BINDING PROTEIN NUPN"/>
    <property type="match status" value="1"/>
</dbReference>
<dbReference type="Pfam" id="PF02608">
    <property type="entry name" value="Bmp"/>
    <property type="match status" value="1"/>
</dbReference>
<evidence type="ECO:0000313" key="9">
    <source>
        <dbReference type="EMBL" id="AND79382.1"/>
    </source>
</evidence>
<dbReference type="InterPro" id="IPR003760">
    <property type="entry name" value="PnrA-like"/>
</dbReference>
<evidence type="ECO:0000259" key="8">
    <source>
        <dbReference type="Pfam" id="PF02608"/>
    </source>
</evidence>
<evidence type="ECO:0000256" key="2">
    <source>
        <dbReference type="ARBA" id="ARBA00008610"/>
    </source>
</evidence>
<dbReference type="KEGG" id="spat:A0O21_04715"/>
<accession>A0A172Q7I5</accession>
<evidence type="ECO:0000256" key="3">
    <source>
        <dbReference type="ARBA" id="ARBA00022475"/>
    </source>
</evidence>